<accession>A0A0B3S0N5</accession>
<sequence length="43" mass="4327">MSIQSNPTKKTWTSPVLKTTRAAAGSGSIIDPVELLGATGPGS</sequence>
<reference evidence="1 2" key="1">
    <citation type="submission" date="2014-10" db="EMBL/GenBank/DDBJ databases">
        <title>Genome sequence of Ponticoccus sp. strain UMTAT08 isolated from clonal culture of toxic dinoflagellate Alexandrium tamiyavanichii.</title>
        <authorList>
            <person name="Gan H.Y."/>
            <person name="Muhd D.-D."/>
            <person name="Mohd Noor M.E."/>
            <person name="Yeong Y.S."/>
            <person name="Usup G."/>
        </authorList>
    </citation>
    <scope>NUCLEOTIDE SEQUENCE [LARGE SCALE GENOMIC DNA]</scope>
    <source>
        <strain evidence="1 2">UMTAT08</strain>
    </source>
</reference>
<name>A0A0B3S0N5_9RHOB</name>
<proteinExistence type="predicted"/>
<gene>
    <name evidence="1" type="ORF">OA50_05265</name>
</gene>
<evidence type="ECO:0000313" key="1">
    <source>
        <dbReference type="EMBL" id="KHQ50146.1"/>
    </source>
</evidence>
<comment type="caution">
    <text evidence="1">The sequence shown here is derived from an EMBL/GenBank/DDBJ whole genome shotgun (WGS) entry which is preliminary data.</text>
</comment>
<keyword evidence="2" id="KW-1185">Reference proteome</keyword>
<dbReference type="Proteomes" id="UP000030960">
    <property type="component" value="Unassembled WGS sequence"/>
</dbReference>
<dbReference type="EMBL" id="JSUQ01000030">
    <property type="protein sequence ID" value="KHQ50146.1"/>
    <property type="molecule type" value="Genomic_DNA"/>
</dbReference>
<protein>
    <submittedName>
        <fullName evidence="1">Uncharacterized protein</fullName>
    </submittedName>
</protein>
<organism evidence="1 2">
    <name type="scientific">Mameliella alba</name>
    <dbReference type="NCBI Taxonomy" id="561184"/>
    <lineage>
        <taxon>Bacteria</taxon>
        <taxon>Pseudomonadati</taxon>
        <taxon>Pseudomonadota</taxon>
        <taxon>Alphaproteobacteria</taxon>
        <taxon>Rhodobacterales</taxon>
        <taxon>Roseobacteraceae</taxon>
        <taxon>Mameliella</taxon>
    </lineage>
</organism>
<dbReference type="AlphaFoldDB" id="A0A0B3S0N5"/>
<evidence type="ECO:0000313" key="2">
    <source>
        <dbReference type="Proteomes" id="UP000030960"/>
    </source>
</evidence>
<dbReference type="RefSeq" id="WP_263281734.1">
    <property type="nucleotide sequence ID" value="NZ_JSUQ01000030.1"/>
</dbReference>